<evidence type="ECO:0000313" key="21">
    <source>
        <dbReference type="Proteomes" id="UP000736583"/>
    </source>
</evidence>
<evidence type="ECO:0000313" key="20">
    <source>
        <dbReference type="EMBL" id="MBU5590598.1"/>
    </source>
</evidence>
<keyword evidence="9 19" id="KW-0808">Transferase</keyword>
<feature type="transmembrane region" description="Helical" evidence="19">
    <location>
        <begin position="64"/>
        <end position="83"/>
    </location>
</feature>
<evidence type="ECO:0000256" key="16">
    <source>
        <dbReference type="ARBA" id="ARBA00032853"/>
    </source>
</evidence>
<feature type="transmembrane region" description="Helical" evidence="19">
    <location>
        <begin position="112"/>
        <end position="129"/>
    </location>
</feature>
<evidence type="ECO:0000256" key="6">
    <source>
        <dbReference type="ARBA" id="ARBA00015850"/>
    </source>
</evidence>
<gene>
    <name evidence="19 20" type="primary">cobS</name>
    <name evidence="20" type="ORF">KQI89_02370</name>
</gene>
<proteinExistence type="inferred from homology"/>
<comment type="caution">
    <text evidence="20">The sequence shown here is derived from an EMBL/GenBank/DDBJ whole genome shotgun (WGS) entry which is preliminary data.</text>
</comment>
<dbReference type="PANTHER" id="PTHR34148:SF1">
    <property type="entry name" value="ADENOSYLCOBINAMIDE-GDP RIBAZOLETRANSFERASE"/>
    <property type="match status" value="1"/>
</dbReference>
<evidence type="ECO:0000256" key="11">
    <source>
        <dbReference type="ARBA" id="ARBA00022842"/>
    </source>
</evidence>
<keyword evidence="7 19" id="KW-1003">Cell membrane</keyword>
<evidence type="ECO:0000256" key="4">
    <source>
        <dbReference type="ARBA" id="ARBA00010561"/>
    </source>
</evidence>
<evidence type="ECO:0000256" key="15">
    <source>
        <dbReference type="ARBA" id="ARBA00032605"/>
    </source>
</evidence>
<keyword evidence="11 19" id="KW-0460">Magnesium</keyword>
<feature type="transmembrane region" description="Helical" evidence="19">
    <location>
        <begin position="141"/>
        <end position="161"/>
    </location>
</feature>
<evidence type="ECO:0000256" key="13">
    <source>
        <dbReference type="ARBA" id="ARBA00023136"/>
    </source>
</evidence>
<evidence type="ECO:0000256" key="18">
    <source>
        <dbReference type="ARBA" id="ARBA00049504"/>
    </source>
</evidence>
<evidence type="ECO:0000256" key="5">
    <source>
        <dbReference type="ARBA" id="ARBA00013200"/>
    </source>
</evidence>
<evidence type="ECO:0000256" key="7">
    <source>
        <dbReference type="ARBA" id="ARBA00022475"/>
    </source>
</evidence>
<comment type="catalytic activity">
    <reaction evidence="18 19">
        <text>alpha-ribazole 5'-phosphate + adenosylcob(III)inamide-GDP = adenosylcob(III)alamin 5'-phosphate + GMP + H(+)</text>
        <dbReference type="Rhea" id="RHEA:23560"/>
        <dbReference type="ChEBI" id="CHEBI:15378"/>
        <dbReference type="ChEBI" id="CHEBI:57918"/>
        <dbReference type="ChEBI" id="CHEBI:58115"/>
        <dbReference type="ChEBI" id="CHEBI:60487"/>
        <dbReference type="ChEBI" id="CHEBI:60493"/>
        <dbReference type="EC" id="2.7.8.26"/>
    </reaction>
</comment>
<sequence length="255" mass="28621">MLIEEFKSFLLIVQFMTRIPINIVLPCEDRNFKRASAYIPLIGMIVGASQFIVYKIFYNYIPKEFLSVLMIITYICITGGFHIDGLGDTCDGFFAFKGGKDKIIDIMKDSRIGTYSCMAIIIDILLRYISYEKIIGLNKGYIIILAPFMGRVALQILAYIGKAAKETGSGNFIINNISNRELIIGFIILALTSYSMNSLIPFLYQFALFFISLIILLLFYGLCKNKIGGITGDNLGAMNEIIELTALIFILSLKI</sequence>
<organism evidence="20 21">
    <name type="scientific">Clostridium simiarum</name>
    <dbReference type="NCBI Taxonomy" id="2841506"/>
    <lineage>
        <taxon>Bacteria</taxon>
        <taxon>Bacillati</taxon>
        <taxon>Bacillota</taxon>
        <taxon>Clostridia</taxon>
        <taxon>Eubacteriales</taxon>
        <taxon>Clostridiaceae</taxon>
        <taxon>Clostridium</taxon>
    </lineage>
</organism>
<dbReference type="Pfam" id="PF02654">
    <property type="entry name" value="CobS"/>
    <property type="match status" value="1"/>
</dbReference>
<evidence type="ECO:0000256" key="14">
    <source>
        <dbReference type="ARBA" id="ARBA00025228"/>
    </source>
</evidence>
<evidence type="ECO:0000256" key="9">
    <source>
        <dbReference type="ARBA" id="ARBA00022679"/>
    </source>
</evidence>
<accession>A0ABS6EX70</accession>
<keyword evidence="12 19" id="KW-1133">Transmembrane helix</keyword>
<comment type="pathway">
    <text evidence="3 19">Cofactor biosynthesis; adenosylcobalamin biosynthesis; adenosylcobalamin from cob(II)yrinate a,c-diamide: step 7/7.</text>
</comment>
<dbReference type="EMBL" id="JAHLQL010000001">
    <property type="protein sequence ID" value="MBU5590598.1"/>
    <property type="molecule type" value="Genomic_DNA"/>
</dbReference>
<evidence type="ECO:0000256" key="1">
    <source>
        <dbReference type="ARBA" id="ARBA00001946"/>
    </source>
</evidence>
<comment type="similarity">
    <text evidence="4 19">Belongs to the CobS family.</text>
</comment>
<reference evidence="20 21" key="1">
    <citation type="submission" date="2021-06" db="EMBL/GenBank/DDBJ databases">
        <authorList>
            <person name="Sun Q."/>
            <person name="Li D."/>
        </authorList>
    </citation>
    <scope>NUCLEOTIDE SEQUENCE [LARGE SCALE GENOMIC DNA]</scope>
    <source>
        <strain evidence="20 21">MSJ-4</strain>
    </source>
</reference>
<feature type="transmembrane region" description="Helical" evidence="19">
    <location>
        <begin position="37"/>
        <end position="58"/>
    </location>
</feature>
<evidence type="ECO:0000256" key="12">
    <source>
        <dbReference type="ARBA" id="ARBA00022989"/>
    </source>
</evidence>
<dbReference type="RefSeq" id="WP_216455752.1">
    <property type="nucleotide sequence ID" value="NZ_JAHLQL010000001.1"/>
</dbReference>
<name>A0ABS6EX70_9CLOT</name>
<evidence type="ECO:0000256" key="19">
    <source>
        <dbReference type="HAMAP-Rule" id="MF_00719"/>
    </source>
</evidence>
<evidence type="ECO:0000256" key="8">
    <source>
        <dbReference type="ARBA" id="ARBA00022573"/>
    </source>
</evidence>
<keyword evidence="21" id="KW-1185">Reference proteome</keyword>
<dbReference type="PANTHER" id="PTHR34148">
    <property type="entry name" value="ADENOSYLCOBINAMIDE-GDP RIBAZOLETRANSFERASE"/>
    <property type="match status" value="1"/>
</dbReference>
<comment type="catalytic activity">
    <reaction evidence="17 19">
        <text>alpha-ribazole + adenosylcob(III)inamide-GDP = adenosylcob(III)alamin + GMP + H(+)</text>
        <dbReference type="Rhea" id="RHEA:16049"/>
        <dbReference type="ChEBI" id="CHEBI:10329"/>
        <dbReference type="ChEBI" id="CHEBI:15378"/>
        <dbReference type="ChEBI" id="CHEBI:18408"/>
        <dbReference type="ChEBI" id="CHEBI:58115"/>
        <dbReference type="ChEBI" id="CHEBI:60487"/>
        <dbReference type="EC" id="2.7.8.26"/>
    </reaction>
</comment>
<evidence type="ECO:0000256" key="3">
    <source>
        <dbReference type="ARBA" id="ARBA00004663"/>
    </source>
</evidence>
<dbReference type="GO" id="GO:0051073">
    <property type="term" value="F:adenosylcobinamide-GDP ribazoletransferase activity"/>
    <property type="evidence" value="ECO:0007669"/>
    <property type="project" value="UniProtKB-EC"/>
</dbReference>
<dbReference type="Proteomes" id="UP000736583">
    <property type="component" value="Unassembled WGS sequence"/>
</dbReference>
<keyword evidence="10 19" id="KW-0812">Transmembrane</keyword>
<dbReference type="EC" id="2.7.8.26" evidence="5 19"/>
<dbReference type="InterPro" id="IPR003805">
    <property type="entry name" value="CobS"/>
</dbReference>
<dbReference type="HAMAP" id="MF_00719">
    <property type="entry name" value="CobS"/>
    <property type="match status" value="1"/>
</dbReference>
<evidence type="ECO:0000256" key="10">
    <source>
        <dbReference type="ARBA" id="ARBA00022692"/>
    </source>
</evidence>
<comment type="cofactor">
    <cofactor evidence="1 19">
        <name>Mg(2+)</name>
        <dbReference type="ChEBI" id="CHEBI:18420"/>
    </cofactor>
</comment>
<evidence type="ECO:0000256" key="2">
    <source>
        <dbReference type="ARBA" id="ARBA00004651"/>
    </source>
</evidence>
<keyword evidence="13 19" id="KW-0472">Membrane</keyword>
<comment type="function">
    <text evidence="14 19">Joins adenosylcobinamide-GDP and alpha-ribazole to generate adenosylcobalamin (Ado-cobalamin). Also synthesizes adenosylcobalamin 5'-phosphate from adenosylcobinamide-GDP and alpha-ribazole 5'-phosphate.</text>
</comment>
<keyword evidence="8 19" id="KW-0169">Cobalamin biosynthesis</keyword>
<dbReference type="NCBIfam" id="TIGR00317">
    <property type="entry name" value="cobS"/>
    <property type="match status" value="1"/>
</dbReference>
<protein>
    <recommendedName>
        <fullName evidence="6 19">Adenosylcobinamide-GDP ribazoletransferase</fullName>
        <ecNumber evidence="5 19">2.7.8.26</ecNumber>
    </recommendedName>
    <alternativeName>
        <fullName evidence="16 19">Cobalamin synthase</fullName>
    </alternativeName>
    <alternativeName>
        <fullName evidence="15 19">Cobalamin-5'-phosphate synthase</fullName>
    </alternativeName>
</protein>
<feature type="transmembrane region" description="Helical" evidence="19">
    <location>
        <begin position="206"/>
        <end position="223"/>
    </location>
</feature>
<evidence type="ECO:0000256" key="17">
    <source>
        <dbReference type="ARBA" id="ARBA00048623"/>
    </source>
</evidence>
<comment type="subcellular location">
    <subcellularLocation>
        <location evidence="2 19">Cell membrane</location>
        <topology evidence="2 19">Multi-pass membrane protein</topology>
    </subcellularLocation>
</comment>